<dbReference type="AlphaFoldDB" id="A0A8J1TV09"/>
<proteinExistence type="predicted"/>
<evidence type="ECO:0000313" key="1">
    <source>
        <dbReference type="EMBL" id="CAH1779651.1"/>
    </source>
</evidence>
<gene>
    <name evidence="1" type="ORF">OFUS_LOCUS6440</name>
</gene>
<keyword evidence="2" id="KW-1185">Reference proteome</keyword>
<dbReference type="PANTHER" id="PTHR39069">
    <property type="entry name" value="ECDYSONE-INDUCIBLE GENE E1, ISOFORM A"/>
    <property type="match status" value="1"/>
</dbReference>
<dbReference type="EMBL" id="CAIIXF020000003">
    <property type="protein sequence ID" value="CAH1779651.1"/>
    <property type="molecule type" value="Genomic_DNA"/>
</dbReference>
<dbReference type="OrthoDB" id="10605076at2759"/>
<sequence length="351" mass="36648">MEQILIALLAVCALNAVSSHRLCKFDSDCDNLGDLICMKSGCDHGVCGCSRGKAARFYGSEKNFLCVDIKKIGESCSTDGLGPLGVCGASNSYCNSETNRCDCNSGYVSVWGGERCANSNPEVGPSGTCSSSFDGGSCNNFGGSSTCQSGSSPYSSYGYGNGFLSMYPSCSCPQGYRTNLRNDVSLSLGFHGKKYPTCEPILHDELCIVDADCLSPTMVCRNNKCACDNTTHVPDYSKMNCGVAVGKDIDCGAVSDEVCDGSSGLVCLHGTGFCDINPNMTISKCRCGPTHTESGSSCTEIGTGGTCYGDMNCKAISKNAICVDGACQDGAMTVVFNMALLCLTLAVTLQM</sequence>
<dbReference type="Proteomes" id="UP000749559">
    <property type="component" value="Unassembled WGS sequence"/>
</dbReference>
<organism evidence="1 2">
    <name type="scientific">Owenia fusiformis</name>
    <name type="common">Polychaete worm</name>
    <dbReference type="NCBI Taxonomy" id="6347"/>
    <lineage>
        <taxon>Eukaryota</taxon>
        <taxon>Metazoa</taxon>
        <taxon>Spiralia</taxon>
        <taxon>Lophotrochozoa</taxon>
        <taxon>Annelida</taxon>
        <taxon>Polychaeta</taxon>
        <taxon>Sedentaria</taxon>
        <taxon>Canalipalpata</taxon>
        <taxon>Sabellida</taxon>
        <taxon>Oweniida</taxon>
        <taxon>Oweniidae</taxon>
        <taxon>Owenia</taxon>
    </lineage>
</organism>
<reference evidence="1" key="1">
    <citation type="submission" date="2022-03" db="EMBL/GenBank/DDBJ databases">
        <authorList>
            <person name="Martin C."/>
        </authorList>
    </citation>
    <scope>NUCLEOTIDE SEQUENCE</scope>
</reference>
<name>A0A8J1TV09_OWEFU</name>
<accession>A0A8J1TV09</accession>
<protein>
    <submittedName>
        <fullName evidence="1">Uncharacterized protein</fullName>
    </submittedName>
</protein>
<comment type="caution">
    <text evidence="1">The sequence shown here is derived from an EMBL/GenBank/DDBJ whole genome shotgun (WGS) entry which is preliminary data.</text>
</comment>
<dbReference type="PANTHER" id="PTHR39069:SF8">
    <property type="entry name" value="FI17111P1"/>
    <property type="match status" value="1"/>
</dbReference>
<evidence type="ECO:0000313" key="2">
    <source>
        <dbReference type="Proteomes" id="UP000749559"/>
    </source>
</evidence>